<name>A0A9W6RAZ9_9ACTN</name>
<gene>
    <name evidence="2" type="ORF">Airi01_007650</name>
</gene>
<proteinExistence type="predicted"/>
<dbReference type="SUPFAM" id="SSF47240">
    <property type="entry name" value="Ferritin-like"/>
    <property type="match status" value="1"/>
</dbReference>
<dbReference type="InterPro" id="IPR009078">
    <property type="entry name" value="Ferritin-like_SF"/>
</dbReference>
<organism evidence="2 3">
    <name type="scientific">Actinoallomurus iriomotensis</name>
    <dbReference type="NCBI Taxonomy" id="478107"/>
    <lineage>
        <taxon>Bacteria</taxon>
        <taxon>Bacillati</taxon>
        <taxon>Actinomycetota</taxon>
        <taxon>Actinomycetes</taxon>
        <taxon>Streptosporangiales</taxon>
        <taxon>Thermomonosporaceae</taxon>
        <taxon>Actinoallomurus</taxon>
    </lineage>
</organism>
<dbReference type="EMBL" id="BSTJ01000001">
    <property type="protein sequence ID" value="GLY72498.1"/>
    <property type="molecule type" value="Genomic_DNA"/>
</dbReference>
<feature type="domain" description="DUF4439" evidence="1">
    <location>
        <begin position="10"/>
        <end position="140"/>
    </location>
</feature>
<dbReference type="CDD" id="cd00657">
    <property type="entry name" value="Ferritin_like"/>
    <property type="match status" value="1"/>
</dbReference>
<evidence type="ECO:0000313" key="3">
    <source>
        <dbReference type="Proteomes" id="UP001165135"/>
    </source>
</evidence>
<reference evidence="2" key="1">
    <citation type="submission" date="2023-03" db="EMBL/GenBank/DDBJ databases">
        <title>Actinoallomurus iriomotensis NBRC 103681.</title>
        <authorList>
            <person name="Ichikawa N."/>
            <person name="Sato H."/>
            <person name="Tonouchi N."/>
        </authorList>
    </citation>
    <scope>NUCLEOTIDE SEQUENCE</scope>
    <source>
        <strain evidence="2">NBRC 103681</strain>
    </source>
</reference>
<protein>
    <recommendedName>
        <fullName evidence="1">DUF4439 domain-containing protein</fullName>
    </recommendedName>
</protein>
<dbReference type="RefSeq" id="WP_285617561.1">
    <property type="nucleotide sequence ID" value="NZ_BSTJ01000001.1"/>
</dbReference>
<sequence length="150" mass="15772">MTQTPETIAALQGALTAEHVAIFGYGLLGAHLLGVQRQNATQMWNSHRARRDRLRSYVEAGGATPVAAAPAYRLPSPVSSARTAAQLAARLEDGVTAGYAGLAGVADANLRRYAALAMQEATVRAIRWRGSPSAAFPGLTSAALYPRAEK</sequence>
<dbReference type="InterPro" id="IPR012347">
    <property type="entry name" value="Ferritin-like"/>
</dbReference>
<dbReference type="Proteomes" id="UP001165135">
    <property type="component" value="Unassembled WGS sequence"/>
</dbReference>
<accession>A0A9W6RAZ9</accession>
<evidence type="ECO:0000259" key="1">
    <source>
        <dbReference type="Pfam" id="PF14530"/>
    </source>
</evidence>
<dbReference type="Gene3D" id="1.20.1260.10">
    <property type="match status" value="1"/>
</dbReference>
<evidence type="ECO:0000313" key="2">
    <source>
        <dbReference type="EMBL" id="GLY72498.1"/>
    </source>
</evidence>
<dbReference type="InterPro" id="IPR029447">
    <property type="entry name" value="DUF4439"/>
</dbReference>
<comment type="caution">
    <text evidence="2">The sequence shown here is derived from an EMBL/GenBank/DDBJ whole genome shotgun (WGS) entry which is preliminary data.</text>
</comment>
<dbReference type="AlphaFoldDB" id="A0A9W6RAZ9"/>
<dbReference type="Pfam" id="PF14530">
    <property type="entry name" value="DUF4439"/>
    <property type="match status" value="1"/>
</dbReference>